<feature type="chain" id="PRO_5005656629" description="phosphatidylserine decarboxylase" evidence="14">
    <location>
        <begin position="19"/>
        <end position="435"/>
    </location>
</feature>
<comment type="pathway">
    <text evidence="2">Lipid metabolism.</text>
</comment>
<evidence type="ECO:0000256" key="13">
    <source>
        <dbReference type="SAM" id="Phobius"/>
    </source>
</evidence>
<dbReference type="NCBIfam" id="TIGR00163">
    <property type="entry name" value="PS_decarb"/>
    <property type="match status" value="1"/>
</dbReference>
<keyword evidence="4" id="KW-0444">Lipid biosynthesis</keyword>
<dbReference type="EC" id="4.1.1.65" evidence="3"/>
<protein>
    <recommendedName>
        <fullName evidence="3">phosphatidylserine decarboxylase</fullName>
        <ecNumber evidence="3">4.1.1.65</ecNumber>
    </recommendedName>
</protein>
<dbReference type="GO" id="GO:0005739">
    <property type="term" value="C:mitochondrion"/>
    <property type="evidence" value="ECO:0007669"/>
    <property type="project" value="TreeGrafter"/>
</dbReference>
<comment type="function">
    <text evidence="12">Catalyzes the formation of phosphatidylethanolamine (PtdEtn) from phosphatidylserine (PtdSer). Plays a central role in phospholipid metabolism and in the interorganelle trafficking of phosphatidylserine. May be involved in lipid droplet biogenesis at the endoplasmic reticulum membrane.</text>
</comment>
<sequence length="435" mass="48201">MIAASLLLSIVSIVCVTSLDLRGEYIIDDESDTIQKRIGGYHSFLHDVSSTNGYFAHISGTTIITSGELKALLDLSNTASSNSEATTVVRESCGRNSTGFSEGKRQGATFLKWLAVSTLVAGGSLYIYGFFIPDVRELRDKKHYYSNWKLRVYCSLPLNALSRFAGGAANTTIPVWLRPKLFGLFVRAYDCRMDEALVEDLSAYPTFAAFFNRPLKKMLRPISDAPLVSPADGVVIHYGKVHNGRIEYVKGHDYDVSEFLGPIEIEKQLQKSKSKRDLYQMVIYLAPGNYHSFHSPASWTCDYEIHHPGLLLSVRPSVLDKFPYLFCVNERVVLNGHWKHGFFSLSAVAATNVGDVTIDADPHLRTNVRRAQLGRDKPVATAISLSHSYTPGEKVGEFKLGSTVVIIFEAPSTIEFAVRAGDRLRYGQSLVKCGV</sequence>
<dbReference type="AlphaFoldDB" id="A0A0M3I5F4"/>
<comment type="cofactor">
    <cofactor evidence="1">
        <name>pyruvate</name>
        <dbReference type="ChEBI" id="CHEBI:15361"/>
    </cofactor>
</comment>
<evidence type="ECO:0000256" key="10">
    <source>
        <dbReference type="ARBA" id="ARBA00023317"/>
    </source>
</evidence>
<dbReference type="InterPro" id="IPR033177">
    <property type="entry name" value="PSD-B"/>
</dbReference>
<organism evidence="15 16">
    <name type="scientific">Ascaris lumbricoides</name>
    <name type="common">Giant roundworm</name>
    <dbReference type="NCBI Taxonomy" id="6252"/>
    <lineage>
        <taxon>Eukaryota</taxon>
        <taxon>Metazoa</taxon>
        <taxon>Ecdysozoa</taxon>
        <taxon>Nematoda</taxon>
        <taxon>Chromadorea</taxon>
        <taxon>Rhabditida</taxon>
        <taxon>Spirurina</taxon>
        <taxon>Ascaridomorpha</taxon>
        <taxon>Ascaridoidea</taxon>
        <taxon>Ascarididae</taxon>
        <taxon>Ascaris</taxon>
    </lineage>
</organism>
<feature type="signal peptide" evidence="14">
    <location>
        <begin position="1"/>
        <end position="18"/>
    </location>
</feature>
<keyword evidence="7" id="KW-0594">Phospholipid biosynthesis</keyword>
<keyword evidence="14" id="KW-0732">Signal</keyword>
<dbReference type="Proteomes" id="UP000036681">
    <property type="component" value="Unplaced"/>
</dbReference>
<evidence type="ECO:0000256" key="2">
    <source>
        <dbReference type="ARBA" id="ARBA00005189"/>
    </source>
</evidence>
<evidence type="ECO:0000256" key="11">
    <source>
        <dbReference type="ARBA" id="ARBA00024326"/>
    </source>
</evidence>
<dbReference type="Pfam" id="PF02666">
    <property type="entry name" value="PS_Dcarbxylase"/>
    <property type="match status" value="1"/>
</dbReference>
<dbReference type="GO" id="GO:0006646">
    <property type="term" value="P:phosphatidylethanolamine biosynthetic process"/>
    <property type="evidence" value="ECO:0007669"/>
    <property type="project" value="UniProtKB-UniPathway"/>
</dbReference>
<dbReference type="InterPro" id="IPR003817">
    <property type="entry name" value="PS_Dcarbxylase"/>
</dbReference>
<keyword evidence="15" id="KW-1185">Reference proteome</keyword>
<dbReference type="GO" id="GO:0004609">
    <property type="term" value="F:phosphatidylserine decarboxylase activity"/>
    <property type="evidence" value="ECO:0007669"/>
    <property type="project" value="UniProtKB-EC"/>
</dbReference>
<keyword evidence="13" id="KW-1133">Transmembrane helix</keyword>
<reference evidence="16" key="1">
    <citation type="submission" date="2017-02" db="UniProtKB">
        <authorList>
            <consortium name="WormBaseParasite"/>
        </authorList>
    </citation>
    <scope>IDENTIFICATION</scope>
</reference>
<evidence type="ECO:0000313" key="15">
    <source>
        <dbReference type="Proteomes" id="UP000036681"/>
    </source>
</evidence>
<dbReference type="UniPathway" id="UPA00558"/>
<evidence type="ECO:0000256" key="9">
    <source>
        <dbReference type="ARBA" id="ARBA00023264"/>
    </source>
</evidence>
<keyword evidence="5" id="KW-0210">Decarboxylase</keyword>
<name>A0A0M3I5F4_ASCLU</name>
<evidence type="ECO:0000256" key="4">
    <source>
        <dbReference type="ARBA" id="ARBA00022516"/>
    </source>
</evidence>
<evidence type="ECO:0000256" key="3">
    <source>
        <dbReference type="ARBA" id="ARBA00012243"/>
    </source>
</evidence>
<accession>A0A0M3I5F4</accession>
<evidence type="ECO:0000256" key="6">
    <source>
        <dbReference type="ARBA" id="ARBA00023098"/>
    </source>
</evidence>
<dbReference type="PANTHER" id="PTHR10067:SF6">
    <property type="entry name" value="PHOSPHATIDYLSERINE DECARBOXYLASE PROENZYME, MITOCHONDRIAL"/>
    <property type="match status" value="1"/>
</dbReference>
<evidence type="ECO:0000256" key="5">
    <source>
        <dbReference type="ARBA" id="ARBA00022793"/>
    </source>
</evidence>
<keyword evidence="8" id="KW-0456">Lyase</keyword>
<evidence type="ECO:0000256" key="14">
    <source>
        <dbReference type="SAM" id="SignalP"/>
    </source>
</evidence>
<comment type="pathway">
    <text evidence="11">Phospholipid metabolism; phosphatidylethanolamine biosynthesis.</text>
</comment>
<feature type="transmembrane region" description="Helical" evidence="13">
    <location>
        <begin position="110"/>
        <end position="132"/>
    </location>
</feature>
<keyword evidence="6" id="KW-0443">Lipid metabolism</keyword>
<evidence type="ECO:0000256" key="1">
    <source>
        <dbReference type="ARBA" id="ARBA00001928"/>
    </source>
</evidence>
<keyword evidence="10" id="KW-0670">Pyruvate</keyword>
<dbReference type="PANTHER" id="PTHR10067">
    <property type="entry name" value="PHOSPHATIDYLSERINE DECARBOXYLASE"/>
    <property type="match status" value="1"/>
</dbReference>
<evidence type="ECO:0000313" key="16">
    <source>
        <dbReference type="WBParaSite" id="ALUE_0001217201-mRNA-1"/>
    </source>
</evidence>
<keyword evidence="9" id="KW-1208">Phospholipid metabolism</keyword>
<keyword evidence="13" id="KW-0472">Membrane</keyword>
<evidence type="ECO:0000256" key="8">
    <source>
        <dbReference type="ARBA" id="ARBA00023239"/>
    </source>
</evidence>
<evidence type="ECO:0000256" key="12">
    <source>
        <dbReference type="ARBA" id="ARBA00045136"/>
    </source>
</evidence>
<keyword evidence="13" id="KW-0812">Transmembrane</keyword>
<dbReference type="WBParaSite" id="ALUE_0001217201-mRNA-1">
    <property type="protein sequence ID" value="ALUE_0001217201-mRNA-1"/>
    <property type="gene ID" value="ALUE_0001217201"/>
</dbReference>
<evidence type="ECO:0000256" key="7">
    <source>
        <dbReference type="ARBA" id="ARBA00023209"/>
    </source>
</evidence>
<proteinExistence type="predicted"/>